<keyword evidence="2" id="KW-0472">Membrane</keyword>
<feature type="transmembrane region" description="Helical" evidence="2">
    <location>
        <begin position="63"/>
        <end position="83"/>
    </location>
</feature>
<dbReference type="PANTHER" id="PTHR34703">
    <property type="entry name" value="ANTIPORTER SUBUNIT MNHG2-RELATED"/>
    <property type="match status" value="1"/>
</dbReference>
<gene>
    <name evidence="3" type="ORF">SAMN05444278_103233</name>
</gene>
<dbReference type="Pfam" id="PF03334">
    <property type="entry name" value="PhaG_MnhG_YufB"/>
    <property type="match status" value="1"/>
</dbReference>
<dbReference type="NCBIfam" id="NF009314">
    <property type="entry name" value="PRK12674.1-2"/>
    <property type="match status" value="1"/>
</dbReference>
<dbReference type="InterPro" id="IPR005133">
    <property type="entry name" value="PhaG_MnhG_YufB"/>
</dbReference>
<feature type="transmembrane region" description="Helical" evidence="2">
    <location>
        <begin position="40"/>
        <end position="57"/>
    </location>
</feature>
<proteinExistence type="predicted"/>
<name>A0A1M4V3U1_9FLAO</name>
<keyword evidence="2" id="KW-0812">Transmembrane</keyword>
<feature type="region of interest" description="Disordered" evidence="1">
    <location>
        <begin position="111"/>
        <end position="136"/>
    </location>
</feature>
<evidence type="ECO:0000256" key="2">
    <source>
        <dbReference type="SAM" id="Phobius"/>
    </source>
</evidence>
<dbReference type="Proteomes" id="UP000184462">
    <property type="component" value="Unassembled WGS sequence"/>
</dbReference>
<dbReference type="EMBL" id="FQTW01000003">
    <property type="protein sequence ID" value="SHE63656.1"/>
    <property type="molecule type" value="Genomic_DNA"/>
</dbReference>
<accession>A0A1M4V3U1</accession>
<dbReference type="RefSeq" id="WP_073192675.1">
    <property type="nucleotide sequence ID" value="NZ_FQTW01000003.1"/>
</dbReference>
<dbReference type="NCBIfam" id="TIGR01300">
    <property type="entry name" value="CPA3_mnhG_phaG"/>
    <property type="match status" value="1"/>
</dbReference>
<dbReference type="OrthoDB" id="9806575at2"/>
<keyword evidence="4" id="KW-1185">Reference proteome</keyword>
<dbReference type="GO" id="GO:0015385">
    <property type="term" value="F:sodium:proton antiporter activity"/>
    <property type="evidence" value="ECO:0007669"/>
    <property type="project" value="TreeGrafter"/>
</dbReference>
<dbReference type="PANTHER" id="PTHR34703:SF1">
    <property type="entry name" value="ANTIPORTER SUBUNIT MNHG2-RELATED"/>
    <property type="match status" value="1"/>
</dbReference>
<feature type="transmembrane region" description="Helical" evidence="2">
    <location>
        <begin position="6"/>
        <end position="28"/>
    </location>
</feature>
<evidence type="ECO:0000313" key="3">
    <source>
        <dbReference type="EMBL" id="SHE63656.1"/>
    </source>
</evidence>
<dbReference type="STRING" id="1155689.SAMN05444278_103233"/>
<protein>
    <submittedName>
        <fullName evidence="3">Multisubunit sodium/proton antiporter, MrpG subunit</fullName>
    </submittedName>
</protein>
<organism evidence="3 4">
    <name type="scientific">Psychroflexus salarius</name>
    <dbReference type="NCBI Taxonomy" id="1155689"/>
    <lineage>
        <taxon>Bacteria</taxon>
        <taxon>Pseudomonadati</taxon>
        <taxon>Bacteroidota</taxon>
        <taxon>Flavobacteriia</taxon>
        <taxon>Flavobacteriales</taxon>
        <taxon>Flavobacteriaceae</taxon>
        <taxon>Psychroflexus</taxon>
    </lineage>
</organism>
<dbReference type="AlphaFoldDB" id="A0A1M4V3U1"/>
<evidence type="ECO:0000256" key="1">
    <source>
        <dbReference type="SAM" id="MobiDB-lite"/>
    </source>
</evidence>
<reference evidence="3 4" key="1">
    <citation type="submission" date="2016-11" db="EMBL/GenBank/DDBJ databases">
        <authorList>
            <person name="Jaros S."/>
            <person name="Januszkiewicz K."/>
            <person name="Wedrychowicz H."/>
        </authorList>
    </citation>
    <scope>NUCLEOTIDE SEQUENCE [LARGE SCALE GENOMIC DNA]</scope>
    <source>
        <strain evidence="3 4">DSM 25661</strain>
    </source>
</reference>
<evidence type="ECO:0000313" key="4">
    <source>
        <dbReference type="Proteomes" id="UP000184462"/>
    </source>
</evidence>
<keyword evidence="2" id="KW-1133">Transmembrane helix</keyword>
<sequence length="136" mass="14972">MTDVLIYIFATLGTLFALLAAIGIIRMPDTYLRISVNTKAATLGVGLLLGAAAVYFYDFSVTTRVQAIVIFILLTAPVGAHLIGRTSYFLGNKLWDGSVIDDLKDRYNKSTHELKSDPEQVEENNSKQDSKTDRNA</sequence>